<proteinExistence type="inferred from homology"/>
<evidence type="ECO:0000259" key="14">
    <source>
        <dbReference type="PROSITE" id="PS51846"/>
    </source>
</evidence>
<evidence type="ECO:0000256" key="2">
    <source>
        <dbReference type="ARBA" id="ARBA00006337"/>
    </source>
</evidence>
<keyword evidence="7 9" id="KW-0129">CBS domain</keyword>
<dbReference type="EMBL" id="CADCUY010000329">
    <property type="protein sequence ID" value="CAA9414156.1"/>
    <property type="molecule type" value="Genomic_DNA"/>
</dbReference>
<keyword evidence="8 10" id="KW-0472">Membrane</keyword>
<dbReference type="InterPro" id="IPR036318">
    <property type="entry name" value="FAD-bd_PCMH-like_sf"/>
</dbReference>
<evidence type="ECO:0000313" key="15">
    <source>
        <dbReference type="EMBL" id="CAA9414156.1"/>
    </source>
</evidence>
<reference evidence="15" key="1">
    <citation type="submission" date="2020-02" db="EMBL/GenBank/DDBJ databases">
        <authorList>
            <person name="Meier V. D."/>
        </authorList>
    </citation>
    <scope>NUCLEOTIDE SEQUENCE</scope>
    <source>
        <strain evidence="15">AVDCRST_MAG35</strain>
    </source>
</reference>
<name>A0A6J4PHY4_9ACTN</name>
<keyword evidence="3" id="KW-1003">Cell membrane</keyword>
<evidence type="ECO:0000256" key="6">
    <source>
        <dbReference type="ARBA" id="ARBA00022989"/>
    </source>
</evidence>
<evidence type="ECO:0000256" key="8">
    <source>
        <dbReference type="ARBA" id="ARBA00023136"/>
    </source>
</evidence>
<dbReference type="InterPro" id="IPR000644">
    <property type="entry name" value="CBS_dom"/>
</dbReference>
<feature type="non-terminal residue" evidence="15">
    <location>
        <position position="438"/>
    </location>
</feature>
<dbReference type="SMART" id="SM00116">
    <property type="entry name" value="CBS"/>
    <property type="match status" value="2"/>
</dbReference>
<accession>A0A6J4PHY4</accession>
<dbReference type="AlphaFoldDB" id="A0A6J4PHY4"/>
<feature type="domain" description="CBS" evidence="13">
    <location>
        <begin position="276"/>
        <end position="333"/>
    </location>
</feature>
<dbReference type="Gene3D" id="3.30.465.10">
    <property type="match status" value="1"/>
</dbReference>
<dbReference type="InterPro" id="IPR005170">
    <property type="entry name" value="Transptr-assoc_dom"/>
</dbReference>
<dbReference type="GO" id="GO:0005886">
    <property type="term" value="C:plasma membrane"/>
    <property type="evidence" value="ECO:0007669"/>
    <property type="project" value="UniProtKB-SubCell"/>
</dbReference>
<dbReference type="Pfam" id="PF00571">
    <property type="entry name" value="CBS"/>
    <property type="match status" value="2"/>
</dbReference>
<feature type="transmembrane region" description="Helical" evidence="12">
    <location>
        <begin position="94"/>
        <end position="116"/>
    </location>
</feature>
<comment type="similarity">
    <text evidence="2">Belongs to the UPF0053 family.</text>
</comment>
<evidence type="ECO:0000256" key="11">
    <source>
        <dbReference type="SAM" id="MobiDB-lite"/>
    </source>
</evidence>
<keyword evidence="4 10" id="KW-0812">Transmembrane</keyword>
<dbReference type="SMART" id="SM01091">
    <property type="entry name" value="CorC_HlyC"/>
    <property type="match status" value="1"/>
</dbReference>
<feature type="domain" description="CNNM transmembrane" evidence="14">
    <location>
        <begin position="4"/>
        <end position="191"/>
    </location>
</feature>
<evidence type="ECO:0000256" key="4">
    <source>
        <dbReference type="ARBA" id="ARBA00022692"/>
    </source>
</evidence>
<sequence length="438" mass="45992">MIGEAPPVPPLAVAAAGLLALAAVIAAAEAALTRLTRSEAAALVAEGRSSAPVVQRLVADPSPTLSALTLLRVTAEAAATVCLALAVEALTRSWWVGLAVTAVVVAVVDFVGLGVAPRTLGRQHAAAVALRLAPALQLLTTVLGPLSRLLVLVGNAVTPGPGYRDGPFSSESELREMVDRASESDVIEAGERRMIHSVFELGDTLVREVMAPRTSMVTLPAQAGPREALRTFLSSGHSRVPVVGSDVDDVVGVLFLKDLVRAQQDPRWRARTIEGLARPATFVPESKRVDALLREMQQESLHLAIVVDEYGGVAGLVTLEDALEEIVGEIADEYDREEPEVQVLEDGFRVSPRLPVDDLGDLFGVEISEDEVDSVGGLLAKTLGTLPTTGARARVAGLVLEAEGVEGNHVTSVLVRTDDADRAEEEEAAEPSGRGAAD</sequence>
<feature type="domain" description="CBS" evidence="13">
    <location>
        <begin position="210"/>
        <end position="271"/>
    </location>
</feature>
<dbReference type="Pfam" id="PF01595">
    <property type="entry name" value="CNNM"/>
    <property type="match status" value="1"/>
</dbReference>
<keyword evidence="5" id="KW-0677">Repeat</keyword>
<dbReference type="InterPro" id="IPR002550">
    <property type="entry name" value="CNNM"/>
</dbReference>
<evidence type="ECO:0000256" key="5">
    <source>
        <dbReference type="ARBA" id="ARBA00022737"/>
    </source>
</evidence>
<dbReference type="PROSITE" id="PS51846">
    <property type="entry name" value="CNNM"/>
    <property type="match status" value="1"/>
</dbReference>
<dbReference type="GO" id="GO:0050660">
    <property type="term" value="F:flavin adenine dinucleotide binding"/>
    <property type="evidence" value="ECO:0007669"/>
    <property type="project" value="InterPro"/>
</dbReference>
<dbReference type="PANTHER" id="PTHR22777">
    <property type="entry name" value="HEMOLYSIN-RELATED"/>
    <property type="match status" value="1"/>
</dbReference>
<evidence type="ECO:0000256" key="7">
    <source>
        <dbReference type="ARBA" id="ARBA00023122"/>
    </source>
</evidence>
<dbReference type="Gene3D" id="3.10.580.10">
    <property type="entry name" value="CBS-domain"/>
    <property type="match status" value="1"/>
</dbReference>
<evidence type="ECO:0000256" key="1">
    <source>
        <dbReference type="ARBA" id="ARBA00004651"/>
    </source>
</evidence>
<dbReference type="SUPFAM" id="SSF54631">
    <property type="entry name" value="CBS-domain pair"/>
    <property type="match status" value="1"/>
</dbReference>
<dbReference type="FunFam" id="3.10.580.10:FF:000002">
    <property type="entry name" value="Magnesium/cobalt efflux protein CorC"/>
    <property type="match status" value="1"/>
</dbReference>
<comment type="subcellular location">
    <subcellularLocation>
        <location evidence="1">Cell membrane</location>
        <topology evidence="1">Multi-pass membrane protein</topology>
    </subcellularLocation>
</comment>
<keyword evidence="6 10" id="KW-1133">Transmembrane helix</keyword>
<dbReference type="CDD" id="cd04590">
    <property type="entry name" value="CBS_pair_CorC_HlyC_assoc"/>
    <property type="match status" value="1"/>
</dbReference>
<dbReference type="InterPro" id="IPR044751">
    <property type="entry name" value="Ion_transp-like_CBS"/>
</dbReference>
<evidence type="ECO:0000256" key="12">
    <source>
        <dbReference type="SAM" id="Phobius"/>
    </source>
</evidence>
<evidence type="ECO:0000259" key="13">
    <source>
        <dbReference type="PROSITE" id="PS51371"/>
    </source>
</evidence>
<evidence type="ECO:0000256" key="9">
    <source>
        <dbReference type="PROSITE-ProRule" id="PRU00703"/>
    </source>
</evidence>
<dbReference type="Pfam" id="PF03471">
    <property type="entry name" value="CorC_HlyC"/>
    <property type="match status" value="1"/>
</dbReference>
<dbReference type="SUPFAM" id="SSF56176">
    <property type="entry name" value="FAD-binding/transporter-associated domain-like"/>
    <property type="match status" value="1"/>
</dbReference>
<dbReference type="InterPro" id="IPR016169">
    <property type="entry name" value="FAD-bd_PCMH_sub2"/>
</dbReference>
<dbReference type="PANTHER" id="PTHR22777:SF32">
    <property type="entry name" value="UPF0053 INNER MEMBRANE PROTEIN YFJD"/>
    <property type="match status" value="1"/>
</dbReference>
<dbReference type="InterPro" id="IPR046342">
    <property type="entry name" value="CBS_dom_sf"/>
</dbReference>
<protein>
    <submittedName>
        <fullName evidence="15">Magnesium and cobalt efflux protein CorC</fullName>
    </submittedName>
</protein>
<dbReference type="PROSITE" id="PS51371">
    <property type="entry name" value="CBS"/>
    <property type="match status" value="2"/>
</dbReference>
<gene>
    <name evidence="15" type="ORF">AVDCRST_MAG35-1612</name>
</gene>
<feature type="region of interest" description="Disordered" evidence="11">
    <location>
        <begin position="417"/>
        <end position="438"/>
    </location>
</feature>
<evidence type="ECO:0000256" key="3">
    <source>
        <dbReference type="ARBA" id="ARBA00022475"/>
    </source>
</evidence>
<evidence type="ECO:0000256" key="10">
    <source>
        <dbReference type="PROSITE-ProRule" id="PRU01193"/>
    </source>
</evidence>
<organism evidence="15">
    <name type="scientific">uncultured Quadrisphaera sp</name>
    <dbReference type="NCBI Taxonomy" id="904978"/>
    <lineage>
        <taxon>Bacteria</taxon>
        <taxon>Bacillati</taxon>
        <taxon>Actinomycetota</taxon>
        <taxon>Actinomycetes</taxon>
        <taxon>Kineosporiales</taxon>
        <taxon>Kineosporiaceae</taxon>
        <taxon>Quadrisphaera</taxon>
        <taxon>environmental samples</taxon>
    </lineage>
</organism>